<gene>
    <name evidence="1" type="ORF">PCE31106_01690</name>
</gene>
<dbReference type="AlphaFoldDB" id="A0A5E4TY77"/>
<organism evidence="1 2">
    <name type="scientific">Pandoraea cepalis</name>
    <dbReference type="NCBI Taxonomy" id="2508294"/>
    <lineage>
        <taxon>Bacteria</taxon>
        <taxon>Pseudomonadati</taxon>
        <taxon>Pseudomonadota</taxon>
        <taxon>Betaproteobacteria</taxon>
        <taxon>Burkholderiales</taxon>
        <taxon>Burkholderiaceae</taxon>
        <taxon>Pandoraea</taxon>
    </lineage>
</organism>
<accession>A0A5E4TY77</accession>
<proteinExistence type="predicted"/>
<sequence>MKFIIHFAATAVARVRLAAFTRRVKKASQHYDPIAAASRGPLLSMLISAC</sequence>
<dbReference type="Proteomes" id="UP000384354">
    <property type="component" value="Unassembled WGS sequence"/>
</dbReference>
<dbReference type="EMBL" id="CABPSL010000004">
    <property type="protein sequence ID" value="VVD92491.1"/>
    <property type="molecule type" value="Genomic_DNA"/>
</dbReference>
<name>A0A5E4TY77_9BURK</name>
<evidence type="ECO:0000313" key="1">
    <source>
        <dbReference type="EMBL" id="VVD92491.1"/>
    </source>
</evidence>
<evidence type="ECO:0000313" key="2">
    <source>
        <dbReference type="Proteomes" id="UP000384354"/>
    </source>
</evidence>
<dbReference type="RefSeq" id="WP_157977922.1">
    <property type="nucleotide sequence ID" value="NZ_CABPSL010000004.1"/>
</dbReference>
<protein>
    <submittedName>
        <fullName evidence="1">Uncharacterized protein</fullName>
    </submittedName>
</protein>
<reference evidence="1 2" key="1">
    <citation type="submission" date="2019-08" db="EMBL/GenBank/DDBJ databases">
        <authorList>
            <person name="Peeters C."/>
        </authorList>
    </citation>
    <scope>NUCLEOTIDE SEQUENCE [LARGE SCALE GENOMIC DNA]</scope>
    <source>
        <strain evidence="1 2">LMG 31106</strain>
    </source>
</reference>